<evidence type="ECO:0000313" key="1">
    <source>
        <dbReference type="EMBL" id="RNL77360.1"/>
    </source>
</evidence>
<organism evidence="1 2">
    <name type="scientific">Sinomicrobium pectinilyticum</name>
    <dbReference type="NCBI Taxonomy" id="1084421"/>
    <lineage>
        <taxon>Bacteria</taxon>
        <taxon>Pseudomonadati</taxon>
        <taxon>Bacteroidota</taxon>
        <taxon>Flavobacteriia</taxon>
        <taxon>Flavobacteriales</taxon>
        <taxon>Flavobacteriaceae</taxon>
        <taxon>Sinomicrobium</taxon>
    </lineage>
</organism>
<keyword evidence="2" id="KW-1185">Reference proteome</keyword>
<accession>A0A3N0DNY5</accession>
<comment type="caution">
    <text evidence="1">The sequence shown here is derived from an EMBL/GenBank/DDBJ whole genome shotgun (WGS) entry which is preliminary data.</text>
</comment>
<dbReference type="EMBL" id="RJTM01000162">
    <property type="protein sequence ID" value="RNL77360.1"/>
    <property type="molecule type" value="Genomic_DNA"/>
</dbReference>
<name>A0A3N0DNY5_SINP1</name>
<dbReference type="Proteomes" id="UP000267469">
    <property type="component" value="Unassembled WGS sequence"/>
</dbReference>
<reference evidence="1 2" key="1">
    <citation type="submission" date="2018-10" db="EMBL/GenBank/DDBJ databases">
        <title>Sinomicrobium pectinilyticum sp. nov., a pectinase-producing bacterium isolated from alkaline and saline soil, and emended description of the genus Sinomicrobium.</title>
        <authorList>
            <person name="Cheng B."/>
            <person name="Li C."/>
            <person name="Lai Q."/>
            <person name="Du M."/>
            <person name="Shao Z."/>
            <person name="Xu P."/>
            <person name="Yang C."/>
        </authorList>
    </citation>
    <scope>NUCLEOTIDE SEQUENCE [LARGE SCALE GENOMIC DNA]</scope>
    <source>
        <strain evidence="1 2">5DNS001</strain>
    </source>
</reference>
<dbReference type="AlphaFoldDB" id="A0A3N0DNY5"/>
<protein>
    <submittedName>
        <fullName evidence="1">Uncharacterized protein</fullName>
    </submittedName>
</protein>
<gene>
    <name evidence="1" type="ORF">ED312_21060</name>
</gene>
<evidence type="ECO:0000313" key="2">
    <source>
        <dbReference type="Proteomes" id="UP000267469"/>
    </source>
</evidence>
<proteinExistence type="predicted"/>
<sequence>MKLLLYYILKGNTSDFFAQDKEQPQIQVSGSRILNLRIRKVKFLYPTPVRQTDRHLRGLAFIFS</sequence>